<evidence type="ECO:0000256" key="2">
    <source>
        <dbReference type="PROSITE-ProRule" id="PRU00335"/>
    </source>
</evidence>
<proteinExistence type="predicted"/>
<dbReference type="Gene3D" id="1.10.357.10">
    <property type="entry name" value="Tetracycline Repressor, domain 2"/>
    <property type="match status" value="1"/>
</dbReference>
<feature type="compositionally biased region" description="Gly residues" evidence="3">
    <location>
        <begin position="216"/>
        <end position="233"/>
    </location>
</feature>
<evidence type="ECO:0000256" key="3">
    <source>
        <dbReference type="SAM" id="MobiDB-lite"/>
    </source>
</evidence>
<evidence type="ECO:0000256" key="1">
    <source>
        <dbReference type="ARBA" id="ARBA00023125"/>
    </source>
</evidence>
<sequence>MSPKQQRGEATVELILSSALRVYAAEGQQGFTVSAVTAASKVSLGSLYHHFGSFDGLAAALYIRCMERLFDEMIVALQRSRTARTGVRALVRAYLRFTEENRDAALFLHASAYSGYLAARAEEIKAAKAAKLAVIGAWMQPRMERGEILPVPGPLVEVLVMGPVAEAARRWLSDTYELDLGEVARILPESIWRSLRPEPSERPESSERPGPCDATGAGGVAGGGGVRRTNGGT</sequence>
<dbReference type="SUPFAM" id="SSF46689">
    <property type="entry name" value="Homeodomain-like"/>
    <property type="match status" value="1"/>
</dbReference>
<feature type="DNA-binding region" description="H-T-H motif" evidence="2">
    <location>
        <begin position="32"/>
        <end position="51"/>
    </location>
</feature>
<evidence type="ECO:0000313" key="6">
    <source>
        <dbReference type="Proteomes" id="UP001596067"/>
    </source>
</evidence>
<evidence type="ECO:0000259" key="4">
    <source>
        <dbReference type="PROSITE" id="PS50977"/>
    </source>
</evidence>
<dbReference type="InterPro" id="IPR001647">
    <property type="entry name" value="HTH_TetR"/>
</dbReference>
<feature type="region of interest" description="Disordered" evidence="3">
    <location>
        <begin position="196"/>
        <end position="233"/>
    </location>
</feature>
<gene>
    <name evidence="5" type="ORF">ACFP0N_20425</name>
</gene>
<dbReference type="PROSITE" id="PS50977">
    <property type="entry name" value="HTH_TETR_2"/>
    <property type="match status" value="1"/>
</dbReference>
<dbReference type="InterPro" id="IPR009057">
    <property type="entry name" value="Homeodomain-like_sf"/>
</dbReference>
<dbReference type="RefSeq" id="WP_345328773.1">
    <property type="nucleotide sequence ID" value="NZ_BAAAVH010000056.1"/>
</dbReference>
<organism evidence="5 6">
    <name type="scientific">Kitasatospora aburaviensis</name>
    <dbReference type="NCBI Taxonomy" id="67265"/>
    <lineage>
        <taxon>Bacteria</taxon>
        <taxon>Bacillati</taxon>
        <taxon>Actinomycetota</taxon>
        <taxon>Actinomycetes</taxon>
        <taxon>Kitasatosporales</taxon>
        <taxon>Streptomycetaceae</taxon>
        <taxon>Kitasatospora</taxon>
    </lineage>
</organism>
<dbReference type="EMBL" id="JBHSOD010000026">
    <property type="protein sequence ID" value="MFC5887339.1"/>
    <property type="molecule type" value="Genomic_DNA"/>
</dbReference>
<keyword evidence="1 2" id="KW-0238">DNA-binding</keyword>
<protein>
    <submittedName>
        <fullName evidence="5">TetR/AcrR family transcriptional regulator</fullName>
    </submittedName>
</protein>
<dbReference type="PANTHER" id="PTHR30055:SF187">
    <property type="entry name" value="TRANSCRIPTIONAL REGULATORY PROTEIN"/>
    <property type="match status" value="1"/>
</dbReference>
<feature type="domain" description="HTH tetR-type" evidence="4">
    <location>
        <begin position="9"/>
        <end position="69"/>
    </location>
</feature>
<dbReference type="Pfam" id="PF00440">
    <property type="entry name" value="TetR_N"/>
    <property type="match status" value="1"/>
</dbReference>
<feature type="compositionally biased region" description="Basic and acidic residues" evidence="3">
    <location>
        <begin position="196"/>
        <end position="207"/>
    </location>
</feature>
<accession>A0ABW1F088</accession>
<keyword evidence="6" id="KW-1185">Reference proteome</keyword>
<dbReference type="SUPFAM" id="SSF48498">
    <property type="entry name" value="Tetracyclin repressor-like, C-terminal domain"/>
    <property type="match status" value="1"/>
</dbReference>
<evidence type="ECO:0000313" key="5">
    <source>
        <dbReference type="EMBL" id="MFC5887339.1"/>
    </source>
</evidence>
<dbReference type="InterPro" id="IPR036271">
    <property type="entry name" value="Tet_transcr_reg_TetR-rel_C_sf"/>
</dbReference>
<comment type="caution">
    <text evidence="5">The sequence shown here is derived from an EMBL/GenBank/DDBJ whole genome shotgun (WGS) entry which is preliminary data.</text>
</comment>
<name>A0ABW1F088_9ACTN</name>
<dbReference type="InterPro" id="IPR050109">
    <property type="entry name" value="HTH-type_TetR-like_transc_reg"/>
</dbReference>
<dbReference type="Proteomes" id="UP001596067">
    <property type="component" value="Unassembled WGS sequence"/>
</dbReference>
<dbReference type="PANTHER" id="PTHR30055">
    <property type="entry name" value="HTH-TYPE TRANSCRIPTIONAL REGULATOR RUTR"/>
    <property type="match status" value="1"/>
</dbReference>
<reference evidence="6" key="1">
    <citation type="journal article" date="2019" name="Int. J. Syst. Evol. Microbiol.">
        <title>The Global Catalogue of Microorganisms (GCM) 10K type strain sequencing project: providing services to taxonomists for standard genome sequencing and annotation.</title>
        <authorList>
            <consortium name="The Broad Institute Genomics Platform"/>
            <consortium name="The Broad Institute Genome Sequencing Center for Infectious Disease"/>
            <person name="Wu L."/>
            <person name="Ma J."/>
        </authorList>
    </citation>
    <scope>NUCLEOTIDE SEQUENCE [LARGE SCALE GENOMIC DNA]</scope>
    <source>
        <strain evidence="6">CGMCC 4.1469</strain>
    </source>
</reference>